<name>A0A3M0CH51_9PROT</name>
<keyword evidence="2" id="KW-0472">Membrane</keyword>
<evidence type="ECO:0000313" key="3">
    <source>
        <dbReference type="EMBL" id="RMB08127.1"/>
    </source>
</evidence>
<feature type="region of interest" description="Disordered" evidence="1">
    <location>
        <begin position="1"/>
        <end position="37"/>
    </location>
</feature>
<dbReference type="Proteomes" id="UP000271227">
    <property type="component" value="Unassembled WGS sequence"/>
</dbReference>
<evidence type="ECO:0000256" key="1">
    <source>
        <dbReference type="SAM" id="MobiDB-lite"/>
    </source>
</evidence>
<sequence length="84" mass="9801">MQRQKEVFGGNTVAGNGKASSRKDDMTLRRLPSHDPDRSSANFMLSQKIKNLYDKFYRLRRFYVIGNALIYMSKIKNIALLLFR</sequence>
<gene>
    <name evidence="3" type="ORF">BXY39_2223</name>
</gene>
<dbReference type="EMBL" id="REFR01000011">
    <property type="protein sequence ID" value="RMB08127.1"/>
    <property type="molecule type" value="Genomic_DNA"/>
</dbReference>
<proteinExistence type="predicted"/>
<reference evidence="3 4" key="1">
    <citation type="submission" date="2018-10" db="EMBL/GenBank/DDBJ databases">
        <title>Genomic Encyclopedia of Archaeal and Bacterial Type Strains, Phase II (KMG-II): from individual species to whole genera.</title>
        <authorList>
            <person name="Goeker M."/>
        </authorList>
    </citation>
    <scope>NUCLEOTIDE SEQUENCE [LARGE SCALE GENOMIC DNA]</scope>
    <source>
        <strain evidence="3 4">DSM 25217</strain>
    </source>
</reference>
<keyword evidence="2" id="KW-0812">Transmembrane</keyword>
<dbReference type="AlphaFoldDB" id="A0A3M0CH51"/>
<evidence type="ECO:0000313" key="4">
    <source>
        <dbReference type="Proteomes" id="UP000271227"/>
    </source>
</evidence>
<accession>A0A3M0CH51</accession>
<dbReference type="InParanoid" id="A0A3M0CH51"/>
<comment type="caution">
    <text evidence="3">The sequence shown here is derived from an EMBL/GenBank/DDBJ whole genome shotgun (WGS) entry which is preliminary data.</text>
</comment>
<evidence type="ECO:0000256" key="2">
    <source>
        <dbReference type="SAM" id="Phobius"/>
    </source>
</evidence>
<keyword evidence="4" id="KW-1185">Reference proteome</keyword>
<feature type="transmembrane region" description="Helical" evidence="2">
    <location>
        <begin position="62"/>
        <end position="83"/>
    </location>
</feature>
<organism evidence="3 4">
    <name type="scientific">Eilatimonas milleporae</name>
    <dbReference type="NCBI Taxonomy" id="911205"/>
    <lineage>
        <taxon>Bacteria</taxon>
        <taxon>Pseudomonadati</taxon>
        <taxon>Pseudomonadota</taxon>
        <taxon>Alphaproteobacteria</taxon>
        <taxon>Kordiimonadales</taxon>
        <taxon>Kordiimonadaceae</taxon>
        <taxon>Eilatimonas</taxon>
    </lineage>
</organism>
<keyword evidence="2" id="KW-1133">Transmembrane helix</keyword>
<feature type="compositionally biased region" description="Basic and acidic residues" evidence="1">
    <location>
        <begin position="21"/>
        <end position="37"/>
    </location>
</feature>
<protein>
    <submittedName>
        <fullName evidence="3">Uncharacterized protein</fullName>
    </submittedName>
</protein>